<evidence type="ECO:0000256" key="3">
    <source>
        <dbReference type="ARBA" id="ARBA00023163"/>
    </source>
</evidence>
<evidence type="ECO:0000256" key="2">
    <source>
        <dbReference type="ARBA" id="ARBA00023125"/>
    </source>
</evidence>
<evidence type="ECO:0000259" key="4">
    <source>
        <dbReference type="PROSITE" id="PS01124"/>
    </source>
</evidence>
<keyword evidence="1" id="KW-0805">Transcription regulation</keyword>
<reference evidence="6" key="1">
    <citation type="journal article" date="2019" name="Int. J. Syst. Evol. Microbiol.">
        <title>The Global Catalogue of Microorganisms (GCM) 10K type strain sequencing project: providing services to taxonomists for standard genome sequencing and annotation.</title>
        <authorList>
            <consortium name="The Broad Institute Genomics Platform"/>
            <consortium name="The Broad Institute Genome Sequencing Center for Infectious Disease"/>
            <person name="Wu L."/>
            <person name="Ma J."/>
        </authorList>
    </citation>
    <scope>NUCLEOTIDE SEQUENCE [LARGE SCALE GENOMIC DNA]</scope>
    <source>
        <strain evidence="6">JCM 10977</strain>
    </source>
</reference>
<evidence type="ECO:0000313" key="6">
    <source>
        <dbReference type="Proteomes" id="UP001500542"/>
    </source>
</evidence>
<keyword evidence="3" id="KW-0804">Transcription</keyword>
<dbReference type="PROSITE" id="PS01124">
    <property type="entry name" value="HTH_ARAC_FAMILY_2"/>
    <property type="match status" value="1"/>
</dbReference>
<dbReference type="PROSITE" id="PS00041">
    <property type="entry name" value="HTH_ARAC_FAMILY_1"/>
    <property type="match status" value="1"/>
</dbReference>
<proteinExistence type="predicted"/>
<dbReference type="InterPro" id="IPR018062">
    <property type="entry name" value="HTH_AraC-typ_CS"/>
</dbReference>
<feature type="domain" description="HTH araC/xylS-type" evidence="4">
    <location>
        <begin position="212"/>
        <end position="310"/>
    </location>
</feature>
<dbReference type="PANTHER" id="PTHR46796:SF7">
    <property type="entry name" value="ARAC FAMILY TRANSCRIPTIONAL REGULATOR"/>
    <property type="match status" value="1"/>
</dbReference>
<dbReference type="InterPro" id="IPR009057">
    <property type="entry name" value="Homeodomain-like_sf"/>
</dbReference>
<dbReference type="PANTHER" id="PTHR46796">
    <property type="entry name" value="HTH-TYPE TRANSCRIPTIONAL ACTIVATOR RHAS-RELATED"/>
    <property type="match status" value="1"/>
</dbReference>
<comment type="caution">
    <text evidence="5">The sequence shown here is derived from an EMBL/GenBank/DDBJ whole genome shotgun (WGS) entry which is preliminary data.</text>
</comment>
<sequence>MRESTVDPLAQTLALTEARCHVSRGFEAYGDWALRYPASRRLKFSAMVEGTCWLDFEDGRPRIGLERGDVVLFDGRRTFLKGNADVPVEDAVEAFDAYDGPIARFGSGAADRSGTKVVGVGGHVSVNRTGEELLMRALPPVMVLRASDEQAPVFRWLLDRLLHEATTTQPGASLAADNVAHLLFVETLRACLTEAGSLPVGWLRAIADERIAPSLRLMHDQPGRAWQLEELAQASAMSRTTFAERFRSVAGVPPLTYLTNWRMRLAERALRDEDTPLSTLARSLGYTSDSAFSNAFKRVNGMAPKRYRDAATSRTSAPRAS</sequence>
<dbReference type="Proteomes" id="UP001500542">
    <property type="component" value="Unassembled WGS sequence"/>
</dbReference>
<dbReference type="SMART" id="SM00342">
    <property type="entry name" value="HTH_ARAC"/>
    <property type="match status" value="1"/>
</dbReference>
<protein>
    <submittedName>
        <fullName evidence="5">AraC family transcriptional regulator</fullName>
    </submittedName>
</protein>
<evidence type="ECO:0000313" key="5">
    <source>
        <dbReference type="EMBL" id="GAA0963281.1"/>
    </source>
</evidence>
<name>A0ABP4CDJ2_9ACTN</name>
<dbReference type="Gene3D" id="1.10.10.60">
    <property type="entry name" value="Homeodomain-like"/>
    <property type="match status" value="2"/>
</dbReference>
<dbReference type="PRINTS" id="PR00032">
    <property type="entry name" value="HTHARAC"/>
</dbReference>
<evidence type="ECO:0000256" key="1">
    <source>
        <dbReference type="ARBA" id="ARBA00023015"/>
    </source>
</evidence>
<keyword evidence="2" id="KW-0238">DNA-binding</keyword>
<keyword evidence="6" id="KW-1185">Reference proteome</keyword>
<dbReference type="InterPro" id="IPR018060">
    <property type="entry name" value="HTH_AraC"/>
</dbReference>
<gene>
    <name evidence="5" type="ORF">GCM10009554_82370</name>
</gene>
<accession>A0ABP4CDJ2</accession>
<organism evidence="5 6">
    <name type="scientific">Kribbella koreensis</name>
    <dbReference type="NCBI Taxonomy" id="57909"/>
    <lineage>
        <taxon>Bacteria</taxon>
        <taxon>Bacillati</taxon>
        <taxon>Actinomycetota</taxon>
        <taxon>Actinomycetes</taxon>
        <taxon>Propionibacteriales</taxon>
        <taxon>Kribbellaceae</taxon>
        <taxon>Kribbella</taxon>
    </lineage>
</organism>
<dbReference type="Pfam" id="PF12833">
    <property type="entry name" value="HTH_18"/>
    <property type="match status" value="1"/>
</dbReference>
<dbReference type="InterPro" id="IPR020449">
    <property type="entry name" value="Tscrpt_reg_AraC-type_HTH"/>
</dbReference>
<dbReference type="InterPro" id="IPR050204">
    <property type="entry name" value="AraC_XylS_family_regulators"/>
</dbReference>
<dbReference type="InterPro" id="IPR032783">
    <property type="entry name" value="AraC_lig"/>
</dbReference>
<dbReference type="SUPFAM" id="SSF46689">
    <property type="entry name" value="Homeodomain-like"/>
    <property type="match status" value="2"/>
</dbReference>
<dbReference type="Pfam" id="PF12852">
    <property type="entry name" value="Cupin_6"/>
    <property type="match status" value="1"/>
</dbReference>
<dbReference type="EMBL" id="BAAAHK010000027">
    <property type="protein sequence ID" value="GAA0963281.1"/>
    <property type="molecule type" value="Genomic_DNA"/>
</dbReference>